<feature type="compositionally biased region" description="Polar residues" evidence="2">
    <location>
        <begin position="201"/>
        <end position="212"/>
    </location>
</feature>
<accession>A0A4Z1I415</accession>
<feature type="coiled-coil region" evidence="1">
    <location>
        <begin position="692"/>
        <end position="724"/>
    </location>
</feature>
<comment type="caution">
    <text evidence="3">The sequence shown here is derived from an EMBL/GenBank/DDBJ whole genome shotgun (WGS) entry which is preliminary data.</text>
</comment>
<organism evidence="3 4">
    <name type="scientific">Botrytis elliptica</name>
    <dbReference type="NCBI Taxonomy" id="278938"/>
    <lineage>
        <taxon>Eukaryota</taxon>
        <taxon>Fungi</taxon>
        <taxon>Dikarya</taxon>
        <taxon>Ascomycota</taxon>
        <taxon>Pezizomycotina</taxon>
        <taxon>Leotiomycetes</taxon>
        <taxon>Helotiales</taxon>
        <taxon>Sclerotiniaceae</taxon>
        <taxon>Botrytis</taxon>
    </lineage>
</organism>
<feature type="compositionally biased region" description="Polar residues" evidence="2">
    <location>
        <begin position="248"/>
        <end position="260"/>
    </location>
</feature>
<protein>
    <submittedName>
        <fullName evidence="3">Uncharacterized protein</fullName>
    </submittedName>
</protein>
<keyword evidence="1" id="KW-0175">Coiled coil</keyword>
<feature type="region of interest" description="Disordered" evidence="2">
    <location>
        <begin position="32"/>
        <end position="135"/>
    </location>
</feature>
<proteinExistence type="predicted"/>
<feature type="compositionally biased region" description="Polar residues" evidence="2">
    <location>
        <begin position="395"/>
        <end position="419"/>
    </location>
</feature>
<feature type="compositionally biased region" description="Low complexity" evidence="2">
    <location>
        <begin position="121"/>
        <end position="133"/>
    </location>
</feature>
<gene>
    <name evidence="3" type="ORF">BELL_1420g00020</name>
</gene>
<evidence type="ECO:0000256" key="2">
    <source>
        <dbReference type="SAM" id="MobiDB-lite"/>
    </source>
</evidence>
<keyword evidence="4" id="KW-1185">Reference proteome</keyword>
<evidence type="ECO:0000313" key="4">
    <source>
        <dbReference type="Proteomes" id="UP000297229"/>
    </source>
</evidence>
<feature type="region of interest" description="Disordered" evidence="2">
    <location>
        <begin position="485"/>
        <end position="573"/>
    </location>
</feature>
<name>A0A4Z1I415_9HELO</name>
<feature type="coiled-coil region" evidence="1">
    <location>
        <begin position="610"/>
        <end position="637"/>
    </location>
</feature>
<dbReference type="AlphaFoldDB" id="A0A4Z1I415"/>
<dbReference type="Proteomes" id="UP000297229">
    <property type="component" value="Unassembled WGS sequence"/>
</dbReference>
<evidence type="ECO:0000256" key="1">
    <source>
        <dbReference type="SAM" id="Coils"/>
    </source>
</evidence>
<feature type="region of interest" description="Disordered" evidence="2">
    <location>
        <begin position="201"/>
        <end position="233"/>
    </location>
</feature>
<feature type="compositionally biased region" description="Polar residues" evidence="2">
    <location>
        <begin position="501"/>
        <end position="511"/>
    </location>
</feature>
<dbReference type="EMBL" id="PQXM01001418">
    <property type="protein sequence ID" value="TGO56055.1"/>
    <property type="molecule type" value="Genomic_DNA"/>
</dbReference>
<feature type="region of interest" description="Disordered" evidence="2">
    <location>
        <begin position="390"/>
        <end position="419"/>
    </location>
</feature>
<feature type="region of interest" description="Disordered" evidence="2">
    <location>
        <begin position="248"/>
        <end position="272"/>
    </location>
</feature>
<reference evidence="3 4" key="1">
    <citation type="submission" date="2017-12" db="EMBL/GenBank/DDBJ databases">
        <title>Comparative genomics of Botrytis spp.</title>
        <authorList>
            <person name="Valero-Jimenez C.A."/>
            <person name="Tapia P."/>
            <person name="Veloso J."/>
            <person name="Silva-Moreno E."/>
            <person name="Staats M."/>
            <person name="Valdes J.H."/>
            <person name="Van Kan J.A.L."/>
        </authorList>
    </citation>
    <scope>NUCLEOTIDE SEQUENCE [LARGE SCALE GENOMIC DNA]</scope>
    <source>
        <strain evidence="3 4">Be9601</strain>
    </source>
</reference>
<evidence type="ECO:0000313" key="3">
    <source>
        <dbReference type="EMBL" id="TGO56055.1"/>
    </source>
</evidence>
<sequence length="727" mass="80931">MSYTNQKVSSPVLGQRNFAYARNYFTARSPILGERDGSEDVPDNVSVTSTAAPIPGMSRGKPTGRSWPWQRTTTSRKPLTAMARPGPERQLSSSPEYTPASPGFAPVDFNNPRSVEAAPRSSNFNPSSSNPPSALYAHYQPQLQTPTLGPSFLPDYQSLGMHYREHFTPYSARPQNSFAMQSRQPMLPSIASDLLQKQGSMNNSNFSWTHSKVSSRKRTFEEEDDDFFAPPSKRREYSVTRPFGLYNETTAGSASQTLQDSRNRVYPSGNRSFTPAHGYVEMNNSRTPANSDIYAGMVYQEAPSTPRGRAADEYNNRPLATFPYEVEYATTETAYGPNYSGTPGLVIQQKPVSTLTRGTSSRNSAVAPNYRYRPQTSMQLPPLATLFTGFKSHESSPSSNNNYSMEPQNNVNHGNILSPSPQRTIRAEVFHSLEARHGSVDSDTVDPILSPSPQRTIRAEVFHSLEARHGSVDSDTVDPLILSSYAPSPALSEDSTHDAENQNSNENSPVASPQEEDPIDRQSTDSATLAEDTPRQSIEAPDNFDNESVVSYHPSDNDDDENHSQSATLDQDVRGHQIQQILTRHGKFFEDLATRKSDYSIELPFLIDDVETLKQTTKEQSDKNTELRKEIRTLNAQASTQFAFYVDMTKVALERPNPSQINDEHINRLIQQSVEAGNKTADHATVNNAEVLATLRREVTELQNSVLKMQNEALMKQVEDLRALRDL</sequence>